<dbReference type="EMBL" id="PYAC01000033">
    <property type="protein sequence ID" value="RAO12018.1"/>
    <property type="molecule type" value="Genomic_DNA"/>
</dbReference>
<keyword evidence="8" id="KW-1185">Reference proteome</keyword>
<dbReference type="EMBL" id="PYAA01000021">
    <property type="protein sequence ID" value="RAN99927.1"/>
    <property type="molecule type" value="Genomic_DNA"/>
</dbReference>
<feature type="region of interest" description="Disordered" evidence="3">
    <location>
        <begin position="1"/>
        <end position="50"/>
    </location>
</feature>
<dbReference type="Gene3D" id="3.40.50.2000">
    <property type="entry name" value="Glycogen Phosphorylase B"/>
    <property type="match status" value="2"/>
</dbReference>
<reference evidence="7 8" key="1">
    <citation type="submission" date="2018-03" db="EMBL/GenBank/DDBJ databases">
        <title>Defining the species Micromonospora saelicesensis and Micromonospora noduli under the framework of genomics.</title>
        <authorList>
            <person name="Riesco R."/>
            <person name="Trujillo M.E."/>
        </authorList>
    </citation>
    <scope>NUCLEOTIDE SEQUENCE [LARGE SCALE GENOMIC DNA]</scope>
    <source>
        <strain evidence="5 7">LAH08</strain>
        <strain evidence="6 8">MED15</strain>
    </source>
</reference>
<dbReference type="PANTHER" id="PTHR12526">
    <property type="entry name" value="GLYCOSYLTRANSFERASE"/>
    <property type="match status" value="1"/>
</dbReference>
<evidence type="ECO:0000256" key="3">
    <source>
        <dbReference type="SAM" id="MobiDB-lite"/>
    </source>
</evidence>
<name>A0A328N3U5_9ACTN</name>
<evidence type="ECO:0000313" key="7">
    <source>
        <dbReference type="Proteomes" id="UP000248966"/>
    </source>
</evidence>
<evidence type="ECO:0000256" key="1">
    <source>
        <dbReference type="ARBA" id="ARBA00022676"/>
    </source>
</evidence>
<evidence type="ECO:0000313" key="6">
    <source>
        <dbReference type="EMBL" id="RAO12018.1"/>
    </source>
</evidence>
<evidence type="ECO:0000313" key="5">
    <source>
        <dbReference type="EMBL" id="RAN99927.1"/>
    </source>
</evidence>
<evidence type="ECO:0000313" key="8">
    <source>
        <dbReference type="Proteomes" id="UP000249045"/>
    </source>
</evidence>
<dbReference type="SUPFAM" id="SSF53756">
    <property type="entry name" value="UDP-Glycosyltransferase/glycogen phosphorylase"/>
    <property type="match status" value="1"/>
</dbReference>
<gene>
    <name evidence="5" type="ORF">LAH08_03444</name>
    <name evidence="6" type="ORF">MED15_05027</name>
</gene>
<dbReference type="Proteomes" id="UP000249045">
    <property type="component" value="Unassembled WGS sequence"/>
</dbReference>
<dbReference type="AlphaFoldDB" id="A0A328N3U5"/>
<dbReference type="InterPro" id="IPR028098">
    <property type="entry name" value="Glyco_trans_4-like_N"/>
</dbReference>
<comment type="caution">
    <text evidence="5">The sequence shown here is derived from an EMBL/GenBank/DDBJ whole genome shotgun (WGS) entry which is preliminary data.</text>
</comment>
<keyword evidence="2" id="KW-0808">Transferase</keyword>
<dbReference type="Proteomes" id="UP000248966">
    <property type="component" value="Unassembled WGS sequence"/>
</dbReference>
<organism evidence="5 7">
    <name type="scientific">Micromonospora noduli</name>
    <dbReference type="NCBI Taxonomy" id="709876"/>
    <lineage>
        <taxon>Bacteria</taxon>
        <taxon>Bacillati</taxon>
        <taxon>Actinomycetota</taxon>
        <taxon>Actinomycetes</taxon>
        <taxon>Micromonosporales</taxon>
        <taxon>Micromonosporaceae</taxon>
        <taxon>Micromonospora</taxon>
    </lineage>
</organism>
<dbReference type="GO" id="GO:0016757">
    <property type="term" value="F:glycosyltransferase activity"/>
    <property type="evidence" value="ECO:0007669"/>
    <property type="project" value="UniProtKB-KW"/>
</dbReference>
<proteinExistence type="predicted"/>
<dbReference type="PANTHER" id="PTHR12526:SF636">
    <property type="entry name" value="BLL3647 PROTEIN"/>
    <property type="match status" value="1"/>
</dbReference>
<accession>A0A328N3U5</accession>
<dbReference type="Pfam" id="PF13579">
    <property type="entry name" value="Glyco_trans_4_4"/>
    <property type="match status" value="1"/>
</dbReference>
<keyword evidence="1" id="KW-0328">Glycosyltransferase</keyword>
<dbReference type="CDD" id="cd03801">
    <property type="entry name" value="GT4_PimA-like"/>
    <property type="match status" value="1"/>
</dbReference>
<evidence type="ECO:0000259" key="4">
    <source>
        <dbReference type="Pfam" id="PF13579"/>
    </source>
</evidence>
<dbReference type="Pfam" id="PF13692">
    <property type="entry name" value="Glyco_trans_1_4"/>
    <property type="match status" value="1"/>
</dbReference>
<sequence length="422" mass="45053">MASLGPAKPRRLSDGQARSAPGQLRDTRPGDPPVPPGSRRADGTLGVPSRAGGPVRVVHVMGCLDRGGIETSSLDICRTIPQSEIFQTFVTVAGWEGTLADDFRAAGAAVTQLPVNPKHSFPLRMWRYLRSSQPDVVVSHISLTSALVLLAARAGGVPTRIARLSSEGDGRPDTRRRRAQRALLRRLLSHAATDVLGVTAASRDFAAGRPDDQRYRVLPNGVAIGRIDGWDQQSARRHWGLPLDVPVFGYIGRAAPEKNRQFLIEVHRAACEVQPQARLLIAGPGGTADITGVHPEAAGDARIILAGEVDEVASVLAASDVLLLPSIREGLPGVVLEALAAGVPVVTTDLPTLVEVATLVEGVVPASLTAGADAWAAIALRQAEMPAEQRQALSRSLRSSHFTVEHVVQEWRRLWQRTASRS</sequence>
<evidence type="ECO:0000256" key="2">
    <source>
        <dbReference type="ARBA" id="ARBA00022679"/>
    </source>
</evidence>
<feature type="domain" description="Glycosyltransferase subfamily 4-like N-terminal" evidence="4">
    <location>
        <begin position="67"/>
        <end position="221"/>
    </location>
</feature>
<protein>
    <recommendedName>
        <fullName evidence="4">Glycosyltransferase subfamily 4-like N-terminal domain-containing protein</fullName>
    </recommendedName>
</protein>